<keyword evidence="3" id="KW-1185">Reference proteome</keyword>
<dbReference type="EMBL" id="MLKD01000005">
    <property type="protein sequence ID" value="OQE26488.1"/>
    <property type="molecule type" value="Genomic_DNA"/>
</dbReference>
<accession>A0A1V6TJI3</accession>
<feature type="compositionally biased region" description="Acidic residues" evidence="1">
    <location>
        <begin position="1114"/>
        <end position="1124"/>
    </location>
</feature>
<feature type="region of interest" description="Disordered" evidence="1">
    <location>
        <begin position="1003"/>
        <end position="1134"/>
    </location>
</feature>
<dbReference type="Proteomes" id="UP000191285">
    <property type="component" value="Unassembled WGS sequence"/>
</dbReference>
<dbReference type="AlphaFoldDB" id="A0A1V6TJI3"/>
<feature type="compositionally biased region" description="Acidic residues" evidence="1">
    <location>
        <begin position="1004"/>
        <end position="1019"/>
    </location>
</feature>
<evidence type="ECO:0000313" key="3">
    <source>
        <dbReference type="Proteomes" id="UP000191285"/>
    </source>
</evidence>
<organism evidence="2 3">
    <name type="scientific">Penicillium steckii</name>
    <dbReference type="NCBI Taxonomy" id="303698"/>
    <lineage>
        <taxon>Eukaryota</taxon>
        <taxon>Fungi</taxon>
        <taxon>Dikarya</taxon>
        <taxon>Ascomycota</taxon>
        <taxon>Pezizomycotina</taxon>
        <taxon>Eurotiomycetes</taxon>
        <taxon>Eurotiomycetidae</taxon>
        <taxon>Eurotiales</taxon>
        <taxon>Aspergillaceae</taxon>
        <taxon>Penicillium</taxon>
    </lineage>
</organism>
<sequence length="1134" mass="127003">MGKQVQIGYGLKKEKRKNLKKALTSLGLIDKESEQKAVLKFLRGVYYQNNPPVDLRKGKKKIRTGIFEQLADLPESVLIAHLGEDWNDILNNDTDQEDKSSPKTVLLELLYDALKSTHGIWSPDLEKKKIVMEDSEPVNVPKQSPQSFFATVPMVLPNIDLQVIRASDVKSPMTYRLGDFLKQKSGSRSFSSDMNWIDGTKVSFELLENALTDADMIEEDGETLWLSPWPLYCINLPSGSENAEEGEVRLTESNFVSCIKRMIDEKFPRLRIEDIMQNHSGSTTRPNFTIIIRPEKAKGGALQPSNDRTLFLPSSYDKTGSWPNAVTTPERDRDRLSRPRHERAGKIVDPNRPLVGHRHGRIVKQAAPPTSSSISKRLPGNLAPVQLKRRRPTPPSPSSSRTLLGNLEPVQLERRRPVPSSSSSSKTLSSASSKTLLGDLEPVQLERRRPAPTPDEEVQPLVKRQKFQEAMEYPRISRLKRVAEELRIISSKNKKTKDASFFLNLCQDLIEEIQEIQKSPDFQGTHIVQVHENYFEIVKGFLEDVFLALQSDSGLPKDALLYATKMGAELKDLIAPRTREEADPPHTVKIGAIFIRLIVEYLENLNNDGSESEVHEIGSQYLLEIVTSTLDQTLRFFESTPSSPLGFLPVLQLMSRIVEEIAQQVREKTTYGDMIPILEVATLLDVVIEENEDENGYFQEKLLSEILQPSSDLMDVQGARTNPEDAEEEHEDEVQADSEILPVDVAGILFDEYDLPTEKGKQPVPSTYISRMAKSIFDRIAKIFENNPDMKDELPPILSLLVISSEVFTRLQSPDMRARAVEINPGSVGSFLHILLIVYLHMLQYLGQGNDDQKRDAKSLYELPSWLFGLLQRVVHQAQWTDLDLFVESKTPIHEINYLVDMMLLYQKFAEVPPWSEFRVEKVGSSMLPFYYNVYTFEDFEKNPRLIHQLPNGEEIDALCAEVVADHLSGRMGTKEDGMHQAIRLLQSKGHLYKTLHTLIRSQDDDDDDEANEEEDDSDSSSNETTHTRSNLSSSSSDSSSNSSSSSSSSSGSDSGSSSSSDSDSSSDDDVEMANAPHSESGSESGDVTDNDNDHEMSGISPVGSDANDKLDSSSDDSSDDSDDSNSSSDSSDE</sequence>
<protein>
    <submittedName>
        <fullName evidence="2">Uncharacterized protein</fullName>
    </submittedName>
</protein>
<feature type="compositionally biased region" description="Low complexity" evidence="1">
    <location>
        <begin position="1125"/>
        <end position="1134"/>
    </location>
</feature>
<reference evidence="3" key="1">
    <citation type="journal article" date="2017" name="Nat. Microbiol.">
        <title>Global analysis of biosynthetic gene clusters reveals vast potential of secondary metabolite production in Penicillium species.</title>
        <authorList>
            <person name="Nielsen J.C."/>
            <person name="Grijseels S."/>
            <person name="Prigent S."/>
            <person name="Ji B."/>
            <person name="Dainat J."/>
            <person name="Nielsen K.F."/>
            <person name="Frisvad J.C."/>
            <person name="Workman M."/>
            <person name="Nielsen J."/>
        </authorList>
    </citation>
    <scope>NUCLEOTIDE SEQUENCE [LARGE SCALE GENOMIC DNA]</scope>
    <source>
        <strain evidence="3">IBT 24891</strain>
    </source>
</reference>
<proteinExistence type="predicted"/>
<evidence type="ECO:0000256" key="1">
    <source>
        <dbReference type="SAM" id="MobiDB-lite"/>
    </source>
</evidence>
<feature type="compositionally biased region" description="Basic and acidic residues" evidence="1">
    <location>
        <begin position="329"/>
        <end position="346"/>
    </location>
</feature>
<feature type="compositionally biased region" description="Polar residues" evidence="1">
    <location>
        <begin position="316"/>
        <end position="327"/>
    </location>
</feature>
<gene>
    <name evidence="2" type="ORF">PENSTE_c005G03742</name>
</gene>
<feature type="compositionally biased region" description="Low complexity" evidence="1">
    <location>
        <begin position="1033"/>
        <end position="1064"/>
    </location>
</feature>
<comment type="caution">
    <text evidence="2">The sequence shown here is derived from an EMBL/GenBank/DDBJ whole genome shotgun (WGS) entry which is preliminary data.</text>
</comment>
<dbReference type="OrthoDB" id="4352890at2759"/>
<feature type="region of interest" description="Disordered" evidence="1">
    <location>
        <begin position="299"/>
        <end position="461"/>
    </location>
</feature>
<dbReference type="STRING" id="303698.A0A1V6TJI3"/>
<evidence type="ECO:0000313" key="2">
    <source>
        <dbReference type="EMBL" id="OQE26488.1"/>
    </source>
</evidence>
<feature type="compositionally biased region" description="Low complexity" evidence="1">
    <location>
        <begin position="420"/>
        <end position="437"/>
    </location>
</feature>
<name>A0A1V6TJI3_9EURO</name>